<dbReference type="InterPro" id="IPR035892">
    <property type="entry name" value="C2_domain_sf"/>
</dbReference>
<dbReference type="PANTHER" id="PTHR24075">
    <property type="entry name" value="SEC63 DOMAIN-CONTAINING"/>
    <property type="match status" value="1"/>
</dbReference>
<evidence type="ECO:0000259" key="11">
    <source>
        <dbReference type="PROSITE" id="PS50076"/>
    </source>
</evidence>
<keyword evidence="6 10" id="KW-1133">Transmembrane helix</keyword>
<dbReference type="EMBL" id="MTSL01000025">
    <property type="protein sequence ID" value="PJF19935.1"/>
    <property type="molecule type" value="Genomic_DNA"/>
</dbReference>
<keyword evidence="2" id="KW-0813">Transport</keyword>
<evidence type="ECO:0000256" key="9">
    <source>
        <dbReference type="SAM" id="MobiDB-lite"/>
    </source>
</evidence>
<dbReference type="STRING" id="1246581.A0A2H9TQA9"/>
<dbReference type="InterPro" id="IPR036869">
    <property type="entry name" value="J_dom_sf"/>
</dbReference>
<keyword evidence="4" id="KW-0256">Endoplasmic reticulum</keyword>
<keyword evidence="5" id="KW-0653">Protein transport</keyword>
<reference evidence="12 13" key="1">
    <citation type="submission" date="2016-10" db="EMBL/GenBank/DDBJ databases">
        <title>The genome of Paramicrosporidium saccamoebae is the missing link in understanding Cryptomycota and Microsporidia evolution.</title>
        <authorList>
            <person name="Quandt C.A."/>
            <person name="Beaudet D."/>
            <person name="Corsaro D."/>
            <person name="Michel R."/>
            <person name="Corradi N."/>
            <person name="James T."/>
        </authorList>
    </citation>
    <scope>NUCLEOTIDE SEQUENCE [LARGE SCALE GENOMIC DNA]</scope>
    <source>
        <strain evidence="12 13">KSL3</strain>
    </source>
</reference>
<keyword evidence="13" id="KW-1185">Reference proteome</keyword>
<dbReference type="OrthoDB" id="1734229at2759"/>
<dbReference type="Gene3D" id="1.10.287.110">
    <property type="entry name" value="DnaJ domain"/>
    <property type="match status" value="1"/>
</dbReference>
<keyword evidence="3 10" id="KW-0812">Transmembrane</keyword>
<dbReference type="PROSITE" id="PS50076">
    <property type="entry name" value="DNAJ_2"/>
    <property type="match status" value="1"/>
</dbReference>
<dbReference type="AlphaFoldDB" id="A0A2H9TQA9"/>
<evidence type="ECO:0000256" key="6">
    <source>
        <dbReference type="ARBA" id="ARBA00022989"/>
    </source>
</evidence>
<dbReference type="GO" id="GO:0006620">
    <property type="term" value="P:post-translational protein targeting to endoplasmic reticulum membrane"/>
    <property type="evidence" value="ECO:0007669"/>
    <property type="project" value="TreeGrafter"/>
</dbReference>
<sequence>MHPKCSETAKVQRPSCAKYSRLALMIALWIVFLWALLSAWQAKINFKPYDPFEILKVPSGSSEEVIKSAFKKLSRVHHPDKAAPENREKAEAQFVEISKAYKSLTDETMRKNWEEHGNPDGIRTFALGVALPSWLVNSSNRMIVLALYCLAFGIGLPLLVKQWWSKSKHYTKDGLCHSSMSMFFRDLKENSSLKKVLEMLANATEFVDEIPERSNAGPAVEQLLAILDKYNDPLGDHFELPKKALILAVCLIVCRLPVRLLELKQDQAFIVSKAGKLVQGILQIALARQWLHPALSCMALSQYIVHGMWEGHSPLLQLPFINHDISRHCLAGRRAIKSIADLLDMNESDRRSLLRSLDDKEYAQVLSIAQTFPMTQIDAVTFKVLGQESIIPGGLITCQVRLSLEYPRISTMEGVDAMGKEKVSIKPEDDVQTFEFDEDGNLLDDPGRKVTDSLTTARPVYSPRFPNAKRPFWWVSLVNKNNTNFVCLPVKVLDLVDRKTVTLQFPAPPKPMNVSLLLVIKSDSVIGADITKEVKFTVMPPSSNSSNEHWDISGDEEDQAVPFSSDDE</sequence>
<evidence type="ECO:0000256" key="4">
    <source>
        <dbReference type="ARBA" id="ARBA00022824"/>
    </source>
</evidence>
<feature type="transmembrane region" description="Helical" evidence="10">
    <location>
        <begin position="21"/>
        <end position="42"/>
    </location>
</feature>
<evidence type="ECO:0000256" key="7">
    <source>
        <dbReference type="ARBA" id="ARBA00023136"/>
    </source>
</evidence>
<dbReference type="GO" id="GO:0031207">
    <property type="term" value="C:Sec62/Sec63 complex"/>
    <property type="evidence" value="ECO:0007669"/>
    <property type="project" value="TreeGrafter"/>
</dbReference>
<evidence type="ECO:0000256" key="10">
    <source>
        <dbReference type="SAM" id="Phobius"/>
    </source>
</evidence>
<dbReference type="Pfam" id="PF00226">
    <property type="entry name" value="DnaJ"/>
    <property type="match status" value="1"/>
</dbReference>
<dbReference type="PANTHER" id="PTHR24075:SF0">
    <property type="entry name" value="TRANSLOCATION PROTEIN SEC63 HOMOLOG"/>
    <property type="match status" value="1"/>
</dbReference>
<dbReference type="InterPro" id="IPR001623">
    <property type="entry name" value="DnaJ_domain"/>
</dbReference>
<dbReference type="SUPFAM" id="SSF158702">
    <property type="entry name" value="Sec63 N-terminal domain-like"/>
    <property type="match status" value="1"/>
</dbReference>
<dbReference type="GO" id="GO:0003723">
    <property type="term" value="F:RNA binding"/>
    <property type="evidence" value="ECO:0007669"/>
    <property type="project" value="TreeGrafter"/>
</dbReference>
<evidence type="ECO:0000313" key="13">
    <source>
        <dbReference type="Proteomes" id="UP000240830"/>
    </source>
</evidence>
<organism evidence="12 13">
    <name type="scientific">Paramicrosporidium saccamoebae</name>
    <dbReference type="NCBI Taxonomy" id="1246581"/>
    <lineage>
        <taxon>Eukaryota</taxon>
        <taxon>Fungi</taxon>
        <taxon>Fungi incertae sedis</taxon>
        <taxon>Cryptomycota</taxon>
        <taxon>Cryptomycota incertae sedis</taxon>
        <taxon>Paramicrosporidium</taxon>
    </lineage>
</organism>
<dbReference type="SMART" id="SM00973">
    <property type="entry name" value="Sec63"/>
    <property type="match status" value="1"/>
</dbReference>
<comment type="subcellular location">
    <subcellularLocation>
        <location evidence="1">Endoplasmic reticulum membrane</location>
        <topology evidence="1">Multi-pass membrane protein</topology>
    </subcellularLocation>
</comment>
<evidence type="ECO:0000256" key="8">
    <source>
        <dbReference type="ARBA" id="ARBA00023186"/>
    </source>
</evidence>
<dbReference type="Proteomes" id="UP000240830">
    <property type="component" value="Unassembled WGS sequence"/>
</dbReference>
<evidence type="ECO:0000256" key="1">
    <source>
        <dbReference type="ARBA" id="ARBA00004477"/>
    </source>
</evidence>
<dbReference type="Gene3D" id="1.10.150.20">
    <property type="entry name" value="5' to 3' exonuclease, C-terminal subdomain"/>
    <property type="match status" value="1"/>
</dbReference>
<comment type="caution">
    <text evidence="12">The sequence shown here is derived from an EMBL/GenBank/DDBJ whole genome shotgun (WGS) entry which is preliminary data.</text>
</comment>
<dbReference type="PRINTS" id="PR00625">
    <property type="entry name" value="JDOMAIN"/>
</dbReference>
<dbReference type="SMART" id="SM00271">
    <property type="entry name" value="DnaJ"/>
    <property type="match status" value="1"/>
</dbReference>
<dbReference type="InterPro" id="IPR004179">
    <property type="entry name" value="Sec63-dom"/>
</dbReference>
<evidence type="ECO:0000256" key="2">
    <source>
        <dbReference type="ARBA" id="ARBA00022448"/>
    </source>
</evidence>
<name>A0A2H9TQA9_9FUNG</name>
<feature type="domain" description="J" evidence="11">
    <location>
        <begin position="50"/>
        <end position="117"/>
    </location>
</feature>
<accession>A0A2H9TQA9</accession>
<proteinExistence type="predicted"/>
<evidence type="ECO:0000313" key="12">
    <source>
        <dbReference type="EMBL" id="PJF19935.1"/>
    </source>
</evidence>
<keyword evidence="7 10" id="KW-0472">Membrane</keyword>
<protein>
    <submittedName>
        <fullName evidence="12">Sec63p</fullName>
    </submittedName>
</protein>
<dbReference type="InterPro" id="IPR014756">
    <property type="entry name" value="Ig_E-set"/>
</dbReference>
<feature type="region of interest" description="Disordered" evidence="9">
    <location>
        <begin position="541"/>
        <end position="568"/>
    </location>
</feature>
<dbReference type="SUPFAM" id="SSF81296">
    <property type="entry name" value="E set domains"/>
    <property type="match status" value="1"/>
</dbReference>
<evidence type="ECO:0000256" key="3">
    <source>
        <dbReference type="ARBA" id="ARBA00022692"/>
    </source>
</evidence>
<gene>
    <name evidence="12" type="ORF">PSACC_00237</name>
</gene>
<dbReference type="Gene3D" id="2.60.40.150">
    <property type="entry name" value="C2 domain"/>
    <property type="match status" value="1"/>
</dbReference>
<dbReference type="CDD" id="cd06257">
    <property type="entry name" value="DnaJ"/>
    <property type="match status" value="1"/>
</dbReference>
<keyword evidence="8" id="KW-0143">Chaperone</keyword>
<dbReference type="GO" id="GO:0008320">
    <property type="term" value="F:protein transmembrane transporter activity"/>
    <property type="evidence" value="ECO:0007669"/>
    <property type="project" value="TreeGrafter"/>
</dbReference>
<dbReference type="SUPFAM" id="SSF46565">
    <property type="entry name" value="Chaperone J-domain"/>
    <property type="match status" value="1"/>
</dbReference>
<feature type="compositionally biased region" description="Acidic residues" evidence="9">
    <location>
        <begin position="553"/>
        <end position="568"/>
    </location>
</feature>
<dbReference type="Gene3D" id="1.10.3380.10">
    <property type="entry name" value="Sec63 N-terminal domain-like domain"/>
    <property type="match status" value="1"/>
</dbReference>
<dbReference type="Pfam" id="PF02889">
    <property type="entry name" value="Sec63"/>
    <property type="match status" value="1"/>
</dbReference>
<dbReference type="GO" id="GO:0006614">
    <property type="term" value="P:SRP-dependent cotranslational protein targeting to membrane"/>
    <property type="evidence" value="ECO:0007669"/>
    <property type="project" value="TreeGrafter"/>
</dbReference>
<evidence type="ECO:0000256" key="5">
    <source>
        <dbReference type="ARBA" id="ARBA00022927"/>
    </source>
</evidence>